<dbReference type="RefSeq" id="WP_328279913.1">
    <property type="nucleotide sequence ID" value="NZ_JARTLD010000044.1"/>
</dbReference>
<evidence type="ECO:0000313" key="2">
    <source>
        <dbReference type="Proteomes" id="UP001343257"/>
    </source>
</evidence>
<accession>A0ABU6PVW6</accession>
<comment type="caution">
    <text evidence="1">The sequence shown here is derived from an EMBL/GenBank/DDBJ whole genome shotgun (WGS) entry which is preliminary data.</text>
</comment>
<dbReference type="EMBL" id="JARTLD010000044">
    <property type="protein sequence ID" value="MED5019022.1"/>
    <property type="molecule type" value="Genomic_DNA"/>
</dbReference>
<keyword evidence="2" id="KW-1185">Reference proteome</keyword>
<evidence type="ECO:0008006" key="3">
    <source>
        <dbReference type="Google" id="ProtNLM"/>
    </source>
</evidence>
<organism evidence="1 2">
    <name type="scientific">Paenibacillus chibensis</name>
    <dbReference type="NCBI Taxonomy" id="59846"/>
    <lineage>
        <taxon>Bacteria</taxon>
        <taxon>Bacillati</taxon>
        <taxon>Bacillota</taxon>
        <taxon>Bacilli</taxon>
        <taxon>Bacillales</taxon>
        <taxon>Paenibacillaceae</taxon>
        <taxon>Paenibacillus</taxon>
    </lineage>
</organism>
<dbReference type="Proteomes" id="UP001343257">
    <property type="component" value="Unassembled WGS sequence"/>
</dbReference>
<sequence length="40" mass="4675">MEKMLNGNATPIRDLIRGVFLEEISHVELVQHTIKYDINH</sequence>
<evidence type="ECO:0000313" key="1">
    <source>
        <dbReference type="EMBL" id="MED5019022.1"/>
    </source>
</evidence>
<gene>
    <name evidence="1" type="ORF">P9847_17060</name>
</gene>
<name>A0ABU6PVW6_9BACL</name>
<proteinExistence type="predicted"/>
<reference evidence="1 2" key="1">
    <citation type="submission" date="2023-03" db="EMBL/GenBank/DDBJ databases">
        <title>Bacillus Genome Sequencing.</title>
        <authorList>
            <person name="Dunlap C."/>
        </authorList>
    </citation>
    <scope>NUCLEOTIDE SEQUENCE [LARGE SCALE GENOMIC DNA]</scope>
    <source>
        <strain evidence="1 2">NRS-52</strain>
    </source>
</reference>
<protein>
    <recommendedName>
        <fullName evidence="3">Manganese containing catalase</fullName>
    </recommendedName>
</protein>